<dbReference type="PROSITE" id="PS50011">
    <property type="entry name" value="PROTEIN_KINASE_DOM"/>
    <property type="match status" value="1"/>
</dbReference>
<dbReference type="FunFam" id="1.10.510.10:FF:000653">
    <property type="entry name" value="Non-specific serine/threonine protein kinase"/>
    <property type="match status" value="1"/>
</dbReference>
<dbReference type="GO" id="GO:0005524">
    <property type="term" value="F:ATP binding"/>
    <property type="evidence" value="ECO:0007669"/>
    <property type="project" value="UniProtKB-UniRule"/>
</dbReference>
<dbReference type="Gene3D" id="1.10.510.10">
    <property type="entry name" value="Transferase(Phosphotransferase) domain 1"/>
    <property type="match status" value="1"/>
</dbReference>
<keyword evidence="4" id="KW-0808">Transferase</keyword>
<comment type="catalytic activity">
    <reaction evidence="9">
        <text>L-threonyl-[protein] + ATP = O-phospho-L-threonyl-[protein] + ADP + H(+)</text>
        <dbReference type="Rhea" id="RHEA:46608"/>
        <dbReference type="Rhea" id="RHEA-COMP:11060"/>
        <dbReference type="Rhea" id="RHEA-COMP:11605"/>
        <dbReference type="ChEBI" id="CHEBI:15378"/>
        <dbReference type="ChEBI" id="CHEBI:30013"/>
        <dbReference type="ChEBI" id="CHEBI:30616"/>
        <dbReference type="ChEBI" id="CHEBI:61977"/>
        <dbReference type="ChEBI" id="CHEBI:456216"/>
        <dbReference type="EC" id="2.7.11.1"/>
    </reaction>
</comment>
<evidence type="ECO:0000313" key="16">
    <source>
        <dbReference type="Proteomes" id="UP001141806"/>
    </source>
</evidence>
<dbReference type="PANTHER" id="PTHR43895:SF151">
    <property type="entry name" value="CBL-INTERACTING SERINE_THREONINE-PROTEIN KINASE 11"/>
    <property type="match status" value="1"/>
</dbReference>
<keyword evidence="6" id="KW-0418">Kinase</keyword>
<evidence type="ECO:0000259" key="14">
    <source>
        <dbReference type="PROSITE" id="PS50816"/>
    </source>
</evidence>
<evidence type="ECO:0000256" key="4">
    <source>
        <dbReference type="ARBA" id="ARBA00022679"/>
    </source>
</evidence>
<dbReference type="InterPro" id="IPR017441">
    <property type="entry name" value="Protein_kinase_ATP_BS"/>
</dbReference>
<dbReference type="PROSITE" id="PS50816">
    <property type="entry name" value="NAF"/>
    <property type="match status" value="1"/>
</dbReference>
<dbReference type="SMART" id="SM00220">
    <property type="entry name" value="S_TKc"/>
    <property type="match status" value="1"/>
</dbReference>
<feature type="domain" description="Protein kinase" evidence="13">
    <location>
        <begin position="28"/>
        <end position="282"/>
    </location>
</feature>
<dbReference type="Pfam" id="PF00069">
    <property type="entry name" value="Pkinase"/>
    <property type="match status" value="1"/>
</dbReference>
<keyword evidence="16" id="KW-1185">Reference proteome</keyword>
<evidence type="ECO:0000313" key="15">
    <source>
        <dbReference type="EMBL" id="KAJ4978254.1"/>
    </source>
</evidence>
<dbReference type="CDD" id="cd12195">
    <property type="entry name" value="CIPK_C"/>
    <property type="match status" value="1"/>
</dbReference>
<protein>
    <recommendedName>
        <fullName evidence="2">non-specific serine/threonine protein kinase</fullName>
        <ecNumber evidence="2">2.7.11.1</ecNumber>
    </recommendedName>
</protein>
<dbReference type="InterPro" id="IPR008271">
    <property type="entry name" value="Ser/Thr_kinase_AS"/>
</dbReference>
<feature type="binding site" evidence="11">
    <location>
        <position position="57"/>
    </location>
    <ligand>
        <name>ATP</name>
        <dbReference type="ChEBI" id="CHEBI:30616"/>
    </ligand>
</feature>
<evidence type="ECO:0000256" key="8">
    <source>
        <dbReference type="ARBA" id="ARBA00023211"/>
    </source>
</evidence>
<evidence type="ECO:0000256" key="12">
    <source>
        <dbReference type="RuleBase" id="RU000304"/>
    </source>
</evidence>
<dbReference type="PROSITE" id="PS00107">
    <property type="entry name" value="PROTEIN_KINASE_ATP"/>
    <property type="match status" value="1"/>
</dbReference>
<keyword evidence="3 12" id="KW-0723">Serine/threonine-protein kinase</keyword>
<evidence type="ECO:0000256" key="10">
    <source>
        <dbReference type="ARBA" id="ARBA00048679"/>
    </source>
</evidence>
<dbReference type="FunFam" id="3.30.200.20:FF:000096">
    <property type="entry name" value="Non-specific serine/threonine protein kinase"/>
    <property type="match status" value="1"/>
</dbReference>
<dbReference type="InterPro" id="IPR004041">
    <property type="entry name" value="NAF_dom"/>
</dbReference>
<dbReference type="InterPro" id="IPR000719">
    <property type="entry name" value="Prot_kinase_dom"/>
</dbReference>
<dbReference type="PANTHER" id="PTHR43895">
    <property type="entry name" value="CALCIUM/CALMODULIN-DEPENDENT PROTEIN KINASE KINASE-RELATED"/>
    <property type="match status" value="1"/>
</dbReference>
<dbReference type="SUPFAM" id="SSF56112">
    <property type="entry name" value="Protein kinase-like (PK-like)"/>
    <property type="match status" value="1"/>
</dbReference>
<evidence type="ECO:0000256" key="1">
    <source>
        <dbReference type="ARBA" id="ARBA00006234"/>
    </source>
</evidence>
<evidence type="ECO:0000259" key="13">
    <source>
        <dbReference type="PROSITE" id="PS50011"/>
    </source>
</evidence>
<dbReference type="Pfam" id="PF03822">
    <property type="entry name" value="NAF"/>
    <property type="match status" value="1"/>
</dbReference>
<dbReference type="GO" id="GO:0007165">
    <property type="term" value="P:signal transduction"/>
    <property type="evidence" value="ECO:0007669"/>
    <property type="project" value="InterPro"/>
</dbReference>
<dbReference type="AlphaFoldDB" id="A0A9Q0R092"/>
<proteinExistence type="inferred from homology"/>
<keyword evidence="7 11" id="KW-0067">ATP-binding</keyword>
<evidence type="ECO:0000256" key="6">
    <source>
        <dbReference type="ARBA" id="ARBA00022777"/>
    </source>
</evidence>
<comment type="caution">
    <text evidence="15">The sequence shown here is derived from an EMBL/GenBank/DDBJ whole genome shotgun (WGS) entry which is preliminary data.</text>
</comment>
<evidence type="ECO:0000256" key="5">
    <source>
        <dbReference type="ARBA" id="ARBA00022741"/>
    </source>
</evidence>
<sequence>MPEIEQVRGDEEPAIGELSPQNALFGKYELGRLLGCGAFAKVYHARNIRTGQSVAIKAFSKQKIFKGGLVPHIKREMSIMRRLRHPNIVKLFEVLASKTKIYFVMELVKGGELFSMVSKGHLNENLSRRYFQQLISAVGYCHSHGVFHRDLKPENLLIDDNGDLKVSDFGLSAITDQIRNDGLLHTLCGTPAYVAPEILAKNGYDGAKIDIWSCGIILYVLNAGYLPFNDPNLMTMYKKIYRGQFRCPKWFSPELRRLLSRLLDTNPDTRISVDEIVHDPWFKKGGFKESKFYENEDEDEDDFFAVKAADKEEQSVNFLNAFDLISFSSGFDLSGLFKGSGNLVDGERFLSPETPERIMEKLEEVGKRVGMSVKRKKDWMIAMVGQNDNLKVRIEVNRLTETLAVVDVKKKGGDVGTSEGIWSTKIRPELRALVYKPETTVPGDPISTAKSGFQVH</sequence>
<organism evidence="15 16">
    <name type="scientific">Protea cynaroides</name>
    <dbReference type="NCBI Taxonomy" id="273540"/>
    <lineage>
        <taxon>Eukaryota</taxon>
        <taxon>Viridiplantae</taxon>
        <taxon>Streptophyta</taxon>
        <taxon>Embryophyta</taxon>
        <taxon>Tracheophyta</taxon>
        <taxon>Spermatophyta</taxon>
        <taxon>Magnoliopsida</taxon>
        <taxon>Proteales</taxon>
        <taxon>Proteaceae</taxon>
        <taxon>Protea</taxon>
    </lineage>
</organism>
<name>A0A9Q0R092_9MAGN</name>
<accession>A0A9Q0R092</accession>
<dbReference type="PROSITE" id="PS00108">
    <property type="entry name" value="PROTEIN_KINASE_ST"/>
    <property type="match status" value="1"/>
</dbReference>
<evidence type="ECO:0000256" key="11">
    <source>
        <dbReference type="PROSITE-ProRule" id="PRU10141"/>
    </source>
</evidence>
<dbReference type="InterPro" id="IPR018451">
    <property type="entry name" value="NAF/FISL_domain"/>
</dbReference>
<evidence type="ECO:0000256" key="2">
    <source>
        <dbReference type="ARBA" id="ARBA00012513"/>
    </source>
</evidence>
<dbReference type="EMBL" id="JAMYWD010000002">
    <property type="protein sequence ID" value="KAJ4978254.1"/>
    <property type="molecule type" value="Genomic_DNA"/>
</dbReference>
<dbReference type="OrthoDB" id="193931at2759"/>
<dbReference type="Proteomes" id="UP001141806">
    <property type="component" value="Unassembled WGS sequence"/>
</dbReference>
<evidence type="ECO:0000256" key="7">
    <source>
        <dbReference type="ARBA" id="ARBA00022840"/>
    </source>
</evidence>
<keyword evidence="5 11" id="KW-0547">Nucleotide-binding</keyword>
<comment type="catalytic activity">
    <reaction evidence="10">
        <text>L-seryl-[protein] + ATP = O-phospho-L-seryl-[protein] + ADP + H(+)</text>
        <dbReference type="Rhea" id="RHEA:17989"/>
        <dbReference type="Rhea" id="RHEA-COMP:9863"/>
        <dbReference type="Rhea" id="RHEA-COMP:11604"/>
        <dbReference type="ChEBI" id="CHEBI:15378"/>
        <dbReference type="ChEBI" id="CHEBI:29999"/>
        <dbReference type="ChEBI" id="CHEBI:30616"/>
        <dbReference type="ChEBI" id="CHEBI:83421"/>
        <dbReference type="ChEBI" id="CHEBI:456216"/>
        <dbReference type="EC" id="2.7.11.1"/>
    </reaction>
</comment>
<dbReference type="GO" id="GO:0004674">
    <property type="term" value="F:protein serine/threonine kinase activity"/>
    <property type="evidence" value="ECO:0007669"/>
    <property type="project" value="UniProtKB-KW"/>
</dbReference>
<keyword evidence="8" id="KW-0464">Manganese</keyword>
<dbReference type="Gene3D" id="3.30.310.80">
    <property type="entry name" value="Kinase associated domain 1, KA1"/>
    <property type="match status" value="1"/>
</dbReference>
<comment type="similarity">
    <text evidence="1">Belongs to the protein kinase superfamily. CAMK Ser/Thr protein kinase family. SNF1 subfamily.</text>
</comment>
<dbReference type="EC" id="2.7.11.1" evidence="2"/>
<dbReference type="InterPro" id="IPR011009">
    <property type="entry name" value="Kinase-like_dom_sf"/>
</dbReference>
<evidence type="ECO:0000256" key="9">
    <source>
        <dbReference type="ARBA" id="ARBA00047899"/>
    </source>
</evidence>
<reference evidence="15" key="1">
    <citation type="journal article" date="2023" name="Plant J.">
        <title>The genome of the king protea, Protea cynaroides.</title>
        <authorList>
            <person name="Chang J."/>
            <person name="Duong T.A."/>
            <person name="Schoeman C."/>
            <person name="Ma X."/>
            <person name="Roodt D."/>
            <person name="Barker N."/>
            <person name="Li Z."/>
            <person name="Van de Peer Y."/>
            <person name="Mizrachi E."/>
        </authorList>
    </citation>
    <scope>NUCLEOTIDE SEQUENCE</scope>
    <source>
        <tissue evidence="15">Young leaves</tissue>
    </source>
</reference>
<feature type="domain" description="NAF" evidence="14">
    <location>
        <begin position="314"/>
        <end position="338"/>
    </location>
</feature>
<dbReference type="Gene3D" id="3.30.200.20">
    <property type="entry name" value="Phosphorylase Kinase, domain 1"/>
    <property type="match status" value="1"/>
</dbReference>
<evidence type="ECO:0000256" key="3">
    <source>
        <dbReference type="ARBA" id="ARBA00022527"/>
    </source>
</evidence>
<gene>
    <name evidence="15" type="ORF">NE237_009034</name>
</gene>